<reference evidence="10 11" key="1">
    <citation type="submission" date="2016-11" db="EMBL/GenBank/DDBJ databases">
        <authorList>
            <person name="Jaros S."/>
            <person name="Januszkiewicz K."/>
            <person name="Wedrychowicz H."/>
        </authorList>
    </citation>
    <scope>NUCLEOTIDE SEQUENCE [LARGE SCALE GENOMIC DNA]</scope>
    <source>
        <strain evidence="10 11">DSM 22153</strain>
    </source>
</reference>
<name>A0A1M7NM18_9HYPH</name>
<evidence type="ECO:0000313" key="10">
    <source>
        <dbReference type="EMBL" id="SHN04789.1"/>
    </source>
</evidence>
<dbReference type="EMBL" id="FRBW01000005">
    <property type="protein sequence ID" value="SHN04789.1"/>
    <property type="molecule type" value="Genomic_DNA"/>
</dbReference>
<evidence type="ECO:0000256" key="2">
    <source>
        <dbReference type="ARBA" id="ARBA00022840"/>
    </source>
</evidence>
<dbReference type="Pfam" id="PF00158">
    <property type="entry name" value="Sigma54_activat"/>
    <property type="match status" value="1"/>
</dbReference>
<dbReference type="GO" id="GO:0003677">
    <property type="term" value="F:DNA binding"/>
    <property type="evidence" value="ECO:0007669"/>
    <property type="project" value="UniProtKB-KW"/>
</dbReference>
<dbReference type="PROSITE" id="PS00688">
    <property type="entry name" value="SIGMA54_INTERACT_3"/>
    <property type="match status" value="1"/>
</dbReference>
<gene>
    <name evidence="10" type="ORF">SAMN05444272_3836</name>
</gene>
<dbReference type="SMART" id="SM00091">
    <property type="entry name" value="PAS"/>
    <property type="match status" value="2"/>
</dbReference>
<dbReference type="PROSITE" id="PS50112">
    <property type="entry name" value="PAS"/>
    <property type="match status" value="1"/>
</dbReference>
<dbReference type="Pfam" id="PF13188">
    <property type="entry name" value="PAS_8"/>
    <property type="match status" value="1"/>
</dbReference>
<evidence type="ECO:0000256" key="5">
    <source>
        <dbReference type="ARBA" id="ARBA00023163"/>
    </source>
</evidence>
<evidence type="ECO:0000259" key="8">
    <source>
        <dbReference type="PROSITE" id="PS50112"/>
    </source>
</evidence>
<keyword evidence="5" id="KW-0804">Transcription</keyword>
<dbReference type="CDD" id="cd00130">
    <property type="entry name" value="PAS"/>
    <property type="match status" value="1"/>
</dbReference>
<dbReference type="InterPro" id="IPR058031">
    <property type="entry name" value="AAA_lid_NorR"/>
</dbReference>
<dbReference type="Pfam" id="PF25601">
    <property type="entry name" value="AAA_lid_14"/>
    <property type="match status" value="1"/>
</dbReference>
<feature type="domain" description="PAC" evidence="9">
    <location>
        <begin position="222"/>
        <end position="274"/>
    </location>
</feature>
<protein>
    <submittedName>
        <fullName evidence="10">DNA-binding protein Fis</fullName>
    </submittedName>
</protein>
<dbReference type="Gene3D" id="3.40.50.300">
    <property type="entry name" value="P-loop containing nucleotide triphosphate hydrolases"/>
    <property type="match status" value="1"/>
</dbReference>
<organism evidence="10 11">
    <name type="scientific">Roseibium suaedae</name>
    <dbReference type="NCBI Taxonomy" id="735517"/>
    <lineage>
        <taxon>Bacteria</taxon>
        <taxon>Pseudomonadati</taxon>
        <taxon>Pseudomonadota</taxon>
        <taxon>Alphaproteobacteria</taxon>
        <taxon>Hyphomicrobiales</taxon>
        <taxon>Stappiaceae</taxon>
        <taxon>Roseibium</taxon>
    </lineage>
</organism>
<keyword evidence="1" id="KW-0547">Nucleotide-binding</keyword>
<dbReference type="InterPro" id="IPR000014">
    <property type="entry name" value="PAS"/>
</dbReference>
<evidence type="ECO:0000256" key="3">
    <source>
        <dbReference type="ARBA" id="ARBA00023015"/>
    </source>
</evidence>
<evidence type="ECO:0000256" key="6">
    <source>
        <dbReference type="SAM" id="Coils"/>
    </source>
</evidence>
<feature type="domain" description="Sigma-54 factor interaction" evidence="7">
    <location>
        <begin position="306"/>
        <end position="534"/>
    </location>
</feature>
<evidence type="ECO:0000256" key="1">
    <source>
        <dbReference type="ARBA" id="ARBA00022741"/>
    </source>
</evidence>
<feature type="coiled-coil region" evidence="6">
    <location>
        <begin position="265"/>
        <end position="303"/>
    </location>
</feature>
<evidence type="ECO:0000259" key="7">
    <source>
        <dbReference type="PROSITE" id="PS50045"/>
    </source>
</evidence>
<dbReference type="InterPro" id="IPR025944">
    <property type="entry name" value="Sigma_54_int_dom_CS"/>
</dbReference>
<dbReference type="CDD" id="cd00009">
    <property type="entry name" value="AAA"/>
    <property type="match status" value="1"/>
</dbReference>
<evidence type="ECO:0000313" key="11">
    <source>
        <dbReference type="Proteomes" id="UP000186002"/>
    </source>
</evidence>
<dbReference type="InterPro" id="IPR000700">
    <property type="entry name" value="PAS-assoc_C"/>
</dbReference>
<dbReference type="NCBIfam" id="TIGR00229">
    <property type="entry name" value="sensory_box"/>
    <property type="match status" value="1"/>
</dbReference>
<dbReference type="PANTHER" id="PTHR32071:SF117">
    <property type="entry name" value="PTS-DEPENDENT DIHYDROXYACETONE KINASE OPERON REGULATORY PROTEIN-RELATED"/>
    <property type="match status" value="1"/>
</dbReference>
<proteinExistence type="predicted"/>
<dbReference type="PROSITE" id="PS50113">
    <property type="entry name" value="PAC"/>
    <property type="match status" value="1"/>
</dbReference>
<feature type="domain" description="PAS" evidence="8">
    <location>
        <begin position="144"/>
        <end position="196"/>
    </location>
</feature>
<dbReference type="GO" id="GO:0006355">
    <property type="term" value="P:regulation of DNA-templated transcription"/>
    <property type="evidence" value="ECO:0007669"/>
    <property type="project" value="InterPro"/>
</dbReference>
<dbReference type="InterPro" id="IPR027417">
    <property type="entry name" value="P-loop_NTPase"/>
</dbReference>
<dbReference type="Gene3D" id="3.30.450.20">
    <property type="entry name" value="PAS domain"/>
    <property type="match status" value="2"/>
</dbReference>
<dbReference type="InterPro" id="IPR013767">
    <property type="entry name" value="PAS_fold"/>
</dbReference>
<keyword evidence="2" id="KW-0067">ATP-binding</keyword>
<dbReference type="Pfam" id="PF00989">
    <property type="entry name" value="PAS"/>
    <property type="match status" value="1"/>
</dbReference>
<dbReference type="InterPro" id="IPR035965">
    <property type="entry name" value="PAS-like_dom_sf"/>
</dbReference>
<keyword evidence="11" id="KW-1185">Reference proteome</keyword>
<dbReference type="SUPFAM" id="SSF55785">
    <property type="entry name" value="PYP-like sensor domain (PAS domain)"/>
    <property type="match status" value="2"/>
</dbReference>
<dbReference type="InterPro" id="IPR002078">
    <property type="entry name" value="Sigma_54_int"/>
</dbReference>
<dbReference type="PROSITE" id="PS50045">
    <property type="entry name" value="SIGMA54_INTERACT_4"/>
    <property type="match status" value="1"/>
</dbReference>
<dbReference type="PANTHER" id="PTHR32071">
    <property type="entry name" value="TRANSCRIPTIONAL REGULATORY PROTEIN"/>
    <property type="match status" value="1"/>
</dbReference>
<dbReference type="AlphaFoldDB" id="A0A1M7NM18"/>
<dbReference type="STRING" id="735517.SAMN05444272_3836"/>
<keyword evidence="3" id="KW-0805">Transcription regulation</keyword>
<accession>A0A1M7NM18</accession>
<keyword evidence="6" id="KW-0175">Coiled coil</keyword>
<evidence type="ECO:0000256" key="4">
    <source>
        <dbReference type="ARBA" id="ARBA00023125"/>
    </source>
</evidence>
<dbReference type="GO" id="GO:0005524">
    <property type="term" value="F:ATP binding"/>
    <property type="evidence" value="ECO:0007669"/>
    <property type="project" value="UniProtKB-KW"/>
</dbReference>
<sequence length="618" mass="70185">MIVLFSNEAMLNRLPSAAIVIDAAADEILHANTKAQELLGPDAQPGQRFSGFIYKDLAAFIVFLDEVIYRRQAWTRAVQLIVGDGDRLNVEMRACQLDDSPNRILLLLIDLEEFRWHERVTDTEKLHREGLMGWRRAQEFFSELEHQNQLILNAAGEGIYGVNTKGQTTFVNRAAQEMLGWDTEDLLGKPIHNIIHHHHQDGSVYKAHDCPIYQAFRSEKVNRVEDEVFWRKDGRPIQVEYISTPIYDRNVLAGAVVIFRDVTERKLNDKKLREALAEVAELRDRLEKENAYLQEAITNERAHHDVIGHSPAIRQTHAKIKLVAPTDAPVFITGEIGAGKAIVANSIHKESSRKRRPLIQFRCGSISRRAMEMELFGHVGTGEHSGPDTSGALELANGGTLYLEDICDLPLDLQGELLRVLQDKKFKRVNDARFRNLNIRVIASSAKNVEQEVALGRFREDLYLLLSVFPIHCIPLRDRREDIPELTARILEIMCERLNRKLPIVTERTMQTLMDYHWPGNVRELRNVIERAAIVSTGGKLIVELGQAGQKAETHLRTVRTEKEMQQEVRANLVAALRETGGRVAGKEGAAALLDMKPTTVYSRIEKLQIKDQEWCAD</sequence>
<dbReference type="Proteomes" id="UP000186002">
    <property type="component" value="Unassembled WGS sequence"/>
</dbReference>
<dbReference type="SUPFAM" id="SSF52540">
    <property type="entry name" value="P-loop containing nucleoside triphosphate hydrolases"/>
    <property type="match status" value="1"/>
</dbReference>
<dbReference type="OrthoDB" id="9805953at2"/>
<keyword evidence="4 10" id="KW-0238">DNA-binding</keyword>
<evidence type="ECO:0000259" key="9">
    <source>
        <dbReference type="PROSITE" id="PS50113"/>
    </source>
</evidence>
<dbReference type="Gene3D" id="1.10.8.60">
    <property type="match status" value="1"/>
</dbReference>